<gene>
    <name evidence="4" type="ordered locus">Oweho_0782</name>
</gene>
<dbReference type="NCBIfam" id="TIGR04183">
    <property type="entry name" value="Por_Secre_tail"/>
    <property type="match status" value="1"/>
</dbReference>
<dbReference type="RefSeq" id="WP_014201156.1">
    <property type="nucleotide sequence ID" value="NC_016599.1"/>
</dbReference>
<reference evidence="4 5" key="1">
    <citation type="journal article" date="2012" name="Stand. Genomic Sci.">
        <title>Genome sequence of the orange-pigmented seawater bacterium Owenweeksia hongkongensis type strain (UST20020801(T)).</title>
        <authorList>
            <person name="Riedel T."/>
            <person name="Held B."/>
            <person name="Nolan M."/>
            <person name="Lucas S."/>
            <person name="Lapidus A."/>
            <person name="Tice H."/>
            <person name="Del Rio T.G."/>
            <person name="Cheng J.F."/>
            <person name="Han C."/>
            <person name="Tapia R."/>
            <person name="Goodwin L.A."/>
            <person name="Pitluck S."/>
            <person name="Liolios K."/>
            <person name="Mavromatis K."/>
            <person name="Pagani I."/>
            <person name="Ivanova N."/>
            <person name="Mikhailova N."/>
            <person name="Pati A."/>
            <person name="Chen A."/>
            <person name="Palaniappan K."/>
            <person name="Rohde M."/>
            <person name="Tindall B.J."/>
            <person name="Detter J.C."/>
            <person name="Goker M."/>
            <person name="Woyke T."/>
            <person name="Bristow J."/>
            <person name="Eisen J.A."/>
            <person name="Markowitz V."/>
            <person name="Hugenholtz P."/>
            <person name="Klenk H.P."/>
            <person name="Kyrpides N.C."/>
        </authorList>
    </citation>
    <scope>NUCLEOTIDE SEQUENCE</scope>
    <source>
        <strain evidence="5">DSM 17368 / JCM 12287 / NRRL B-23963</strain>
    </source>
</reference>
<evidence type="ECO:0000256" key="1">
    <source>
        <dbReference type="ARBA" id="ARBA00022729"/>
    </source>
</evidence>
<dbReference type="EMBL" id="CP003156">
    <property type="protein sequence ID" value="AEV31795.1"/>
    <property type="molecule type" value="Genomic_DNA"/>
</dbReference>
<accession>G8R245</accession>
<dbReference type="KEGG" id="oho:Oweho_0782"/>
<feature type="signal peptide" evidence="2">
    <location>
        <begin position="1"/>
        <end position="18"/>
    </location>
</feature>
<protein>
    <recommendedName>
        <fullName evidence="3">Secretion system C-terminal sorting domain-containing protein</fullName>
    </recommendedName>
</protein>
<feature type="domain" description="Secretion system C-terminal sorting" evidence="3">
    <location>
        <begin position="422"/>
        <end position="484"/>
    </location>
</feature>
<dbReference type="InterPro" id="IPR026444">
    <property type="entry name" value="Secre_tail"/>
</dbReference>
<keyword evidence="1 2" id="KW-0732">Signal</keyword>
<dbReference type="AlphaFoldDB" id="G8R245"/>
<evidence type="ECO:0000313" key="5">
    <source>
        <dbReference type="Proteomes" id="UP000005631"/>
    </source>
</evidence>
<proteinExistence type="predicted"/>
<dbReference type="OrthoDB" id="1431785at2"/>
<evidence type="ECO:0000313" key="4">
    <source>
        <dbReference type="EMBL" id="AEV31795.1"/>
    </source>
</evidence>
<dbReference type="Pfam" id="PF18962">
    <property type="entry name" value="Por_Secre_tail"/>
    <property type="match status" value="1"/>
</dbReference>
<organism evidence="4 5">
    <name type="scientific">Owenweeksia hongkongensis (strain DSM 17368 / CIP 108786 / JCM 12287 / NRRL B-23963 / UST20020801)</name>
    <dbReference type="NCBI Taxonomy" id="926562"/>
    <lineage>
        <taxon>Bacteria</taxon>
        <taxon>Pseudomonadati</taxon>
        <taxon>Bacteroidota</taxon>
        <taxon>Flavobacteriia</taxon>
        <taxon>Flavobacteriales</taxon>
        <taxon>Owenweeksiaceae</taxon>
        <taxon>Owenweeksia</taxon>
    </lineage>
</organism>
<sequence length="491" mass="55954">MKKLLPLLLFAFSLSANAQNYKLFPNPSDTLAFSDTEGNVIFIAFDSISSGNTYWPQKETHPDFTGSLNKNCFGHLFDTAWCGYQIVNLAPMKYTFHHTFYEFEIDLSARNTSPDSIGWLRAYGMSYTLLSKFIGKSQQTLFNNQIDSLLTFEITALDSNGITHFTNHYFEVSKNHGLISIPLLYNSDQYYAPTYNSSNAFTRSLFKPLTNGDIYDFQAGDIFHYYHGSYTIDQPWNRHRTYSNLTIIDKNQINADSVLYTVNRVYNKFVLNTQTPPFQMEEIIYRDTVKFGYGQLNERITNELTFQSDTAGSHLPYYGYSTSYSLSEKFKSTFDTNLKRSGVFTSSNQFPTNGSCILIPFEPSPKEALYLSGLGRVHYYDVNFPQVNEQSLIYFESSTGQTWGKPYNISIEELAQQRPLKIYPNPASDVLNIELPDGVQQMEITIIDQVGRTLLKESITKEKSGISVEALSPGAYFIRTNKGSAVPFIKR</sequence>
<feature type="chain" id="PRO_5003515377" description="Secretion system C-terminal sorting domain-containing protein" evidence="2">
    <location>
        <begin position="19"/>
        <end position="491"/>
    </location>
</feature>
<dbReference type="Proteomes" id="UP000005631">
    <property type="component" value="Chromosome"/>
</dbReference>
<name>G8R245_OWEHD</name>
<evidence type="ECO:0000256" key="2">
    <source>
        <dbReference type="SAM" id="SignalP"/>
    </source>
</evidence>
<dbReference type="HOGENOM" id="CLU_555308_0_0_10"/>
<keyword evidence="5" id="KW-1185">Reference proteome</keyword>
<evidence type="ECO:0000259" key="3">
    <source>
        <dbReference type="Pfam" id="PF18962"/>
    </source>
</evidence>